<keyword evidence="2" id="KW-0521">NADP</keyword>
<name>A0A229P4A9_9BACL</name>
<evidence type="ECO:0000256" key="2">
    <source>
        <dbReference type="RuleBase" id="RU364082"/>
    </source>
</evidence>
<evidence type="ECO:0000259" key="3">
    <source>
        <dbReference type="Pfam" id="PF04321"/>
    </source>
</evidence>
<reference evidence="4 5" key="1">
    <citation type="submission" date="2017-07" db="EMBL/GenBank/DDBJ databases">
        <title>Paenibacillus herberti R33 genome sequencing and assembly.</title>
        <authorList>
            <person name="Su W."/>
        </authorList>
    </citation>
    <scope>NUCLEOTIDE SEQUENCE [LARGE SCALE GENOMIC DNA]</scope>
    <source>
        <strain evidence="4 5">R33</strain>
    </source>
</reference>
<dbReference type="GO" id="GO:0008831">
    <property type="term" value="F:dTDP-4-dehydrorhamnose reductase activity"/>
    <property type="evidence" value="ECO:0007669"/>
    <property type="project" value="UniProtKB-EC"/>
</dbReference>
<dbReference type="Proteomes" id="UP000215145">
    <property type="component" value="Unassembled WGS sequence"/>
</dbReference>
<dbReference type="InterPro" id="IPR005913">
    <property type="entry name" value="dTDP_dehydrorham_reduct"/>
</dbReference>
<comment type="pathway">
    <text evidence="2">Carbohydrate biosynthesis; dTDP-L-rhamnose biosynthesis.</text>
</comment>
<dbReference type="GO" id="GO:0019305">
    <property type="term" value="P:dTDP-rhamnose biosynthetic process"/>
    <property type="evidence" value="ECO:0007669"/>
    <property type="project" value="UniProtKB-UniPathway"/>
</dbReference>
<comment type="function">
    <text evidence="2">Catalyzes the reduction of dTDP-6-deoxy-L-lyxo-4-hexulose to yield dTDP-L-rhamnose.</text>
</comment>
<keyword evidence="5" id="KW-1185">Reference proteome</keyword>
<dbReference type="EC" id="1.1.1.133" evidence="2"/>
<sequence>MKLLILGGGGMAGSMMVGYFRGHENFELAWTTRDGREDSLPLDASDLEAVRRLIGEAKPELIVNCIGKLNQDAEEHPLEAYQVNGLLPHWLAFSASEIGARLIHISSDCVFLGERGGYTELDPPDGVTVYARSKALGEVRDPQHLTIRTSIIGPDRSPKGIGLLQWFLGQRGEVSGYSHVYWNGVTTLELAKAVEFAAGRADIGGLVHLLAAAPASKLDLLEWFKEAYGRDDISIVAAHEPMIDRTLSAVRRDWDYQAPSIPAMVQELAAWEQGRKG</sequence>
<protein>
    <recommendedName>
        <fullName evidence="2">dTDP-4-dehydrorhamnose reductase</fullName>
        <ecNumber evidence="2">1.1.1.133</ecNumber>
    </recommendedName>
</protein>
<dbReference type="Gene3D" id="3.40.50.720">
    <property type="entry name" value="NAD(P)-binding Rossmann-like Domain"/>
    <property type="match status" value="1"/>
</dbReference>
<feature type="domain" description="RmlD-like substrate binding" evidence="3">
    <location>
        <begin position="1"/>
        <end position="152"/>
    </location>
</feature>
<dbReference type="PANTHER" id="PTHR10491:SF4">
    <property type="entry name" value="METHIONINE ADENOSYLTRANSFERASE 2 SUBUNIT BETA"/>
    <property type="match status" value="1"/>
</dbReference>
<dbReference type="InterPro" id="IPR029903">
    <property type="entry name" value="RmlD-like-bd"/>
</dbReference>
<dbReference type="CDD" id="cd05254">
    <property type="entry name" value="dTDP_HR_like_SDR_e"/>
    <property type="match status" value="1"/>
</dbReference>
<dbReference type="Pfam" id="PF04321">
    <property type="entry name" value="RmlD_sub_bind"/>
    <property type="match status" value="1"/>
</dbReference>
<gene>
    <name evidence="4" type="ORF">CGZ75_10910</name>
</gene>
<dbReference type="RefSeq" id="WP_089524183.1">
    <property type="nucleotide sequence ID" value="NZ_NMUQ01000001.1"/>
</dbReference>
<dbReference type="GO" id="GO:0005829">
    <property type="term" value="C:cytosol"/>
    <property type="evidence" value="ECO:0007669"/>
    <property type="project" value="TreeGrafter"/>
</dbReference>
<dbReference type="SUPFAM" id="SSF51735">
    <property type="entry name" value="NAD(P)-binding Rossmann-fold domains"/>
    <property type="match status" value="1"/>
</dbReference>
<dbReference type="InterPro" id="IPR036291">
    <property type="entry name" value="NAD(P)-bd_dom_sf"/>
</dbReference>
<organism evidence="4 5">
    <name type="scientific">Paenibacillus herberti</name>
    <dbReference type="NCBI Taxonomy" id="1619309"/>
    <lineage>
        <taxon>Bacteria</taxon>
        <taxon>Bacillati</taxon>
        <taxon>Bacillota</taxon>
        <taxon>Bacilli</taxon>
        <taxon>Bacillales</taxon>
        <taxon>Paenibacillaceae</taxon>
        <taxon>Paenibacillus</taxon>
    </lineage>
</organism>
<dbReference type="PANTHER" id="PTHR10491">
    <property type="entry name" value="DTDP-4-DEHYDRORHAMNOSE REDUCTASE"/>
    <property type="match status" value="1"/>
</dbReference>
<proteinExistence type="inferred from homology"/>
<dbReference type="UniPathway" id="UPA00124"/>
<keyword evidence="2" id="KW-0560">Oxidoreductase</keyword>
<evidence type="ECO:0000313" key="5">
    <source>
        <dbReference type="Proteomes" id="UP000215145"/>
    </source>
</evidence>
<comment type="caution">
    <text evidence="4">The sequence shown here is derived from an EMBL/GenBank/DDBJ whole genome shotgun (WGS) entry which is preliminary data.</text>
</comment>
<evidence type="ECO:0000313" key="4">
    <source>
        <dbReference type="EMBL" id="OXM17106.1"/>
    </source>
</evidence>
<dbReference type="EMBL" id="NMUQ01000001">
    <property type="protein sequence ID" value="OXM17106.1"/>
    <property type="molecule type" value="Genomic_DNA"/>
</dbReference>
<accession>A0A229P4A9</accession>
<evidence type="ECO:0000256" key="1">
    <source>
        <dbReference type="ARBA" id="ARBA00010944"/>
    </source>
</evidence>
<comment type="similarity">
    <text evidence="1 2">Belongs to the dTDP-4-dehydrorhamnose reductase family.</text>
</comment>
<dbReference type="OrthoDB" id="9803892at2"/>
<dbReference type="AlphaFoldDB" id="A0A229P4A9"/>